<feature type="binding site" evidence="13">
    <location>
        <position position="159"/>
    </location>
    <ligand>
        <name>Mg(2+)</name>
        <dbReference type="ChEBI" id="CHEBI:18420"/>
        <label>1</label>
    </ligand>
</feature>
<feature type="binding site" evidence="13">
    <location>
        <position position="91"/>
    </location>
    <ligand>
        <name>Mg(2+)</name>
        <dbReference type="ChEBI" id="CHEBI:18420"/>
        <label>1</label>
    </ligand>
</feature>
<evidence type="ECO:0000256" key="9">
    <source>
        <dbReference type="ARBA" id="ARBA00030162"/>
    </source>
</evidence>
<comment type="function">
    <text evidence="8">Acts on ADP-mannose and ADP-glucose as well as ADP-ribose. Prevents glycogen biosynthesis. The reaction catalyzed by this enzyme is a limiting step of the gluconeogenic process.</text>
</comment>
<evidence type="ECO:0000313" key="16">
    <source>
        <dbReference type="Proteomes" id="UP000276634"/>
    </source>
</evidence>
<dbReference type="InterPro" id="IPR004385">
    <property type="entry name" value="NDP_pyrophosphatase"/>
</dbReference>
<comment type="cofactor">
    <cofactor evidence="1 13">
        <name>Mg(2+)</name>
        <dbReference type="ChEBI" id="CHEBI:18420"/>
    </cofactor>
</comment>
<dbReference type="GO" id="GO:0047631">
    <property type="term" value="F:ADP-ribose diphosphatase activity"/>
    <property type="evidence" value="ECO:0007669"/>
    <property type="project" value="UniProtKB-EC"/>
</dbReference>
<comment type="similarity">
    <text evidence="2">Belongs to the Nudix hydrolase family. NudF subfamily.</text>
</comment>
<protein>
    <recommendedName>
        <fullName evidence="4">ADP-ribose pyrophosphatase</fullName>
        <ecNumber evidence="3">3.6.1.13</ecNumber>
    </recommendedName>
    <alternativeName>
        <fullName evidence="9">ADP-ribose diphosphatase</fullName>
    </alternativeName>
    <alternativeName>
        <fullName evidence="11">ADP-ribose phosphohydrolase</fullName>
    </alternativeName>
    <alternativeName>
        <fullName evidence="10">Adenosine diphosphoribose pyrophosphatase</fullName>
    </alternativeName>
</protein>
<dbReference type="NCBIfam" id="TIGR00052">
    <property type="entry name" value="nudix-type nucleoside diphosphatase, YffH/AdpP family"/>
    <property type="match status" value="1"/>
</dbReference>
<evidence type="ECO:0000256" key="4">
    <source>
        <dbReference type="ARBA" id="ARBA00013297"/>
    </source>
</evidence>
<evidence type="ECO:0000256" key="10">
    <source>
        <dbReference type="ARBA" id="ARBA00030308"/>
    </source>
</evidence>
<evidence type="ECO:0000256" key="2">
    <source>
        <dbReference type="ARBA" id="ARBA00007482"/>
    </source>
</evidence>
<dbReference type="EMBL" id="RJVI01000002">
    <property type="protein sequence ID" value="ROR32297.1"/>
    <property type="molecule type" value="Genomic_DNA"/>
</dbReference>
<evidence type="ECO:0000256" key="7">
    <source>
        <dbReference type="ARBA" id="ARBA00022842"/>
    </source>
</evidence>
<dbReference type="GO" id="GO:0019144">
    <property type="term" value="F:ADP-sugar diphosphatase activity"/>
    <property type="evidence" value="ECO:0007669"/>
    <property type="project" value="TreeGrafter"/>
</dbReference>
<sequence>MFRPRFRLGDVRVLARETCHDGFFRLDRLHLRHALFGGGESPPLMRELFVRGEAVAVLPYDPAADAVVLVEQFRVGALAHPAGPWLLEIVAGVFDHGESAEAVARREVREETGCEATALWPLGRFYTSPGASSERILLYLARVRAPAAGGVFGLAEEGEDIRSHVLPLAEALAGIEAGWIEASYSIIALQWLALHRTRVRAAWAEGG</sequence>
<evidence type="ECO:0000256" key="3">
    <source>
        <dbReference type="ARBA" id="ARBA00012453"/>
    </source>
</evidence>
<name>A0A3N1Y4T2_9GAMM</name>
<feature type="binding site" evidence="13">
    <location>
        <position position="107"/>
    </location>
    <ligand>
        <name>Mg(2+)</name>
        <dbReference type="ChEBI" id="CHEBI:18420"/>
        <label>1</label>
    </ligand>
</feature>
<keyword evidence="5 13" id="KW-0479">Metal-binding</keyword>
<dbReference type="PROSITE" id="PS00893">
    <property type="entry name" value="NUDIX_BOX"/>
    <property type="match status" value="1"/>
</dbReference>
<evidence type="ECO:0000313" key="15">
    <source>
        <dbReference type="EMBL" id="ROR32297.1"/>
    </source>
</evidence>
<proteinExistence type="inferred from homology"/>
<keyword evidence="16" id="KW-1185">Reference proteome</keyword>
<keyword evidence="7 13" id="KW-0460">Magnesium</keyword>
<dbReference type="CDD" id="cd24155">
    <property type="entry name" value="NUDIX_ADPRase"/>
    <property type="match status" value="1"/>
</dbReference>
<feature type="domain" description="Nudix hydrolase" evidence="14">
    <location>
        <begin position="50"/>
        <end position="194"/>
    </location>
</feature>
<reference evidence="15 16" key="1">
    <citation type="submission" date="2018-11" db="EMBL/GenBank/DDBJ databases">
        <title>Genomic Encyclopedia of Type Strains, Phase IV (KMG-IV): sequencing the most valuable type-strain genomes for metagenomic binning, comparative biology and taxonomic classification.</title>
        <authorList>
            <person name="Goeker M."/>
        </authorList>
    </citation>
    <scope>NUCLEOTIDE SEQUENCE [LARGE SCALE GENOMIC DNA]</scope>
    <source>
        <strain evidence="15 16">DSM 100275</strain>
    </source>
</reference>
<dbReference type="InterPro" id="IPR015797">
    <property type="entry name" value="NUDIX_hydrolase-like_dom_sf"/>
</dbReference>
<dbReference type="PANTHER" id="PTHR11839">
    <property type="entry name" value="UDP/ADP-SUGAR PYROPHOSPHATASE"/>
    <property type="match status" value="1"/>
</dbReference>
<dbReference type="AlphaFoldDB" id="A0A3N1Y4T2"/>
<evidence type="ECO:0000256" key="1">
    <source>
        <dbReference type="ARBA" id="ARBA00001946"/>
    </source>
</evidence>
<organism evidence="15 16">
    <name type="scientific">Inmirania thermothiophila</name>
    <dbReference type="NCBI Taxonomy" id="1750597"/>
    <lineage>
        <taxon>Bacteria</taxon>
        <taxon>Pseudomonadati</taxon>
        <taxon>Pseudomonadota</taxon>
        <taxon>Gammaproteobacteria</taxon>
        <taxon>Chromatiales</taxon>
        <taxon>Ectothiorhodospiraceae</taxon>
        <taxon>Inmirania</taxon>
    </lineage>
</organism>
<dbReference type="GO" id="GO:0006753">
    <property type="term" value="P:nucleoside phosphate metabolic process"/>
    <property type="evidence" value="ECO:0007669"/>
    <property type="project" value="TreeGrafter"/>
</dbReference>
<feature type="binding site" evidence="13">
    <location>
        <position position="111"/>
    </location>
    <ligand>
        <name>Mg(2+)</name>
        <dbReference type="ChEBI" id="CHEBI:18420"/>
        <label>1</label>
    </ligand>
</feature>
<comment type="caution">
    <text evidence="15">The sequence shown here is derived from an EMBL/GenBank/DDBJ whole genome shotgun (WGS) entry which is preliminary data.</text>
</comment>
<evidence type="ECO:0000256" key="11">
    <source>
        <dbReference type="ARBA" id="ARBA00033056"/>
    </source>
</evidence>
<evidence type="ECO:0000259" key="14">
    <source>
        <dbReference type="PROSITE" id="PS51462"/>
    </source>
</evidence>
<evidence type="ECO:0000256" key="5">
    <source>
        <dbReference type="ARBA" id="ARBA00022723"/>
    </source>
</evidence>
<gene>
    <name evidence="15" type="ORF">EDC57_1495</name>
</gene>
<keyword evidence="6" id="KW-0378">Hydrolase</keyword>
<dbReference type="PROSITE" id="PS51462">
    <property type="entry name" value="NUDIX"/>
    <property type="match status" value="1"/>
</dbReference>
<evidence type="ECO:0000256" key="8">
    <source>
        <dbReference type="ARBA" id="ARBA00025164"/>
    </source>
</evidence>
<evidence type="ECO:0000256" key="12">
    <source>
        <dbReference type="ARBA" id="ARBA00049546"/>
    </source>
</evidence>
<dbReference type="EC" id="3.6.1.13" evidence="3"/>
<dbReference type="PANTHER" id="PTHR11839:SF5">
    <property type="entry name" value="ADP-RIBOSE PYROPHOSPHATASE"/>
    <property type="match status" value="1"/>
</dbReference>
<dbReference type="InterPro" id="IPR020084">
    <property type="entry name" value="NUDIX_hydrolase_CS"/>
</dbReference>
<dbReference type="Pfam" id="PF00293">
    <property type="entry name" value="NUDIX"/>
    <property type="match status" value="1"/>
</dbReference>
<dbReference type="RefSeq" id="WP_245995173.1">
    <property type="nucleotide sequence ID" value="NZ_RJVI01000002.1"/>
</dbReference>
<dbReference type="GO" id="GO:0019693">
    <property type="term" value="P:ribose phosphate metabolic process"/>
    <property type="evidence" value="ECO:0007669"/>
    <property type="project" value="TreeGrafter"/>
</dbReference>
<dbReference type="GO" id="GO:0046872">
    <property type="term" value="F:metal ion binding"/>
    <property type="evidence" value="ECO:0007669"/>
    <property type="project" value="UniProtKB-KW"/>
</dbReference>
<comment type="catalytic activity">
    <reaction evidence="12">
        <text>ADP-D-ribose + H2O = D-ribose 5-phosphate + AMP + 2 H(+)</text>
        <dbReference type="Rhea" id="RHEA:10412"/>
        <dbReference type="ChEBI" id="CHEBI:15377"/>
        <dbReference type="ChEBI" id="CHEBI:15378"/>
        <dbReference type="ChEBI" id="CHEBI:57967"/>
        <dbReference type="ChEBI" id="CHEBI:78346"/>
        <dbReference type="ChEBI" id="CHEBI:456215"/>
        <dbReference type="EC" id="3.6.1.13"/>
    </reaction>
</comment>
<dbReference type="InterPro" id="IPR000086">
    <property type="entry name" value="NUDIX_hydrolase_dom"/>
</dbReference>
<dbReference type="SUPFAM" id="SSF55811">
    <property type="entry name" value="Nudix"/>
    <property type="match status" value="1"/>
</dbReference>
<dbReference type="GO" id="GO:0005829">
    <property type="term" value="C:cytosol"/>
    <property type="evidence" value="ECO:0007669"/>
    <property type="project" value="TreeGrafter"/>
</dbReference>
<evidence type="ECO:0000256" key="13">
    <source>
        <dbReference type="PIRSR" id="PIRSR604385-2"/>
    </source>
</evidence>
<dbReference type="Proteomes" id="UP000276634">
    <property type="component" value="Unassembled WGS sequence"/>
</dbReference>
<dbReference type="Gene3D" id="3.90.79.10">
    <property type="entry name" value="Nucleoside Triphosphate Pyrophosphohydrolase"/>
    <property type="match status" value="1"/>
</dbReference>
<accession>A0A3N1Y4T2</accession>
<evidence type="ECO:0000256" key="6">
    <source>
        <dbReference type="ARBA" id="ARBA00022801"/>
    </source>
</evidence>